<dbReference type="Pfam" id="PF01947">
    <property type="entry name" value="Rv2949c-like"/>
    <property type="match status" value="1"/>
</dbReference>
<feature type="transmembrane region" description="Helical" evidence="1">
    <location>
        <begin position="55"/>
        <end position="73"/>
    </location>
</feature>
<dbReference type="Gene3D" id="3.40.1410.10">
    <property type="entry name" value="Chorismate lyase-like"/>
    <property type="match status" value="1"/>
</dbReference>
<dbReference type="EMBL" id="VJMI01015141">
    <property type="protein sequence ID" value="KAF0732436.1"/>
    <property type="molecule type" value="Genomic_DNA"/>
</dbReference>
<keyword evidence="1" id="KW-0472">Membrane</keyword>
<evidence type="ECO:0008006" key="4">
    <source>
        <dbReference type="Google" id="ProtNLM"/>
    </source>
</evidence>
<name>A0A6A5A5L2_APHAT</name>
<dbReference type="VEuPathDB" id="FungiDB:H257_07217"/>
<comment type="caution">
    <text evidence="2">The sequence shown here is derived from an EMBL/GenBank/DDBJ whole genome shotgun (WGS) entry which is preliminary data.</text>
</comment>
<reference evidence="2 3" key="1">
    <citation type="submission" date="2019-06" db="EMBL/GenBank/DDBJ databases">
        <title>Genomics analysis of Aphanomyces spp. identifies a new class of oomycete effector associated with host adaptation.</title>
        <authorList>
            <person name="Gaulin E."/>
        </authorList>
    </citation>
    <scope>NUCLEOTIDE SEQUENCE [LARGE SCALE GENOMIC DNA]</scope>
    <source>
        <strain evidence="2 3">E</strain>
    </source>
</reference>
<dbReference type="SUPFAM" id="SSF64288">
    <property type="entry name" value="Chorismate lyase-like"/>
    <property type="match status" value="1"/>
</dbReference>
<dbReference type="InterPro" id="IPR002800">
    <property type="entry name" value="Rv2949c-like"/>
</dbReference>
<dbReference type="AlphaFoldDB" id="A0A6A5A5L2"/>
<evidence type="ECO:0000313" key="2">
    <source>
        <dbReference type="EMBL" id="KAF0732436.1"/>
    </source>
</evidence>
<keyword evidence="1" id="KW-0812">Transmembrane</keyword>
<accession>A0A6A5A5L2</accession>
<gene>
    <name evidence="2" type="ORF">AaE_009230</name>
</gene>
<organism evidence="2 3">
    <name type="scientific">Aphanomyces astaci</name>
    <name type="common">Crayfish plague agent</name>
    <dbReference type="NCBI Taxonomy" id="112090"/>
    <lineage>
        <taxon>Eukaryota</taxon>
        <taxon>Sar</taxon>
        <taxon>Stramenopiles</taxon>
        <taxon>Oomycota</taxon>
        <taxon>Saprolegniomycetes</taxon>
        <taxon>Saprolegniales</taxon>
        <taxon>Verrucalvaceae</taxon>
        <taxon>Aphanomyces</taxon>
    </lineage>
</organism>
<keyword evidence="1" id="KW-1133">Transmembrane helix</keyword>
<evidence type="ECO:0000313" key="3">
    <source>
        <dbReference type="Proteomes" id="UP000469452"/>
    </source>
</evidence>
<dbReference type="InterPro" id="IPR028978">
    <property type="entry name" value="Chorismate_lyase_/UTRA_dom_sf"/>
</dbReference>
<sequence>MGATTTDDAEGWMALDVDFETNEHELQVRSSFGIPGLPASWTLFLLGNGSPTHQLGLLTGYATVLYMVIIATYPQYVRSKTEVDVIDFSCINGSLDNAPVDIAEIREPRHRRQVWLRNAKGERLGYASSWWSSGDINSIFGQDRTFPIGSSIKDNKKELFRDMKSIFHGHSPALEAEFGHNGPFWGRWYLFRQGGKPLTLIYEVFSPGLCKYLGPIDAPLPRHHHA</sequence>
<proteinExistence type="predicted"/>
<evidence type="ECO:0000256" key="1">
    <source>
        <dbReference type="SAM" id="Phobius"/>
    </source>
</evidence>
<dbReference type="Proteomes" id="UP000469452">
    <property type="component" value="Unassembled WGS sequence"/>
</dbReference>
<protein>
    <recommendedName>
        <fullName evidence="4">DUF98 domain-containing protein</fullName>
    </recommendedName>
</protein>